<feature type="transmembrane region" description="Helical" evidence="6">
    <location>
        <begin position="342"/>
        <end position="361"/>
    </location>
</feature>
<comment type="subcellular location">
    <subcellularLocation>
        <location evidence="1">Membrane</location>
        <topology evidence="1">Multi-pass membrane protein</topology>
    </subcellularLocation>
</comment>
<dbReference type="EMBL" id="CAUYUE010000006">
    <property type="protein sequence ID" value="CAK0780864.1"/>
    <property type="molecule type" value="Genomic_DNA"/>
</dbReference>
<sequence>MTENSSAEHPKDEEGIPILSEKQDYNDKHALKLQSGLQKLWHNSIFRTAVRNASLILTWYFFSTCISLWNRKLLGKGHGVLGKGPFPAPMLMSSLQFAAQIVMAKFVLYLGVAERKHPDKLSWHQYFLQVVPNGTATGLDIGLSNFSLSLITLSFYTMCKSTTPVFLLFFCFAWGLERPSASLGVVIAIICVGLILLVYGEAEFNLAGFIIVMTASALSGLRWTITQVLLQGSSAHGVGSSGGPVEVLLSLTPVMSVTVAIMSMAFERLWVVIPGSPYFDSLQSLGVTALIMLCGGTIAFFMVWTEFAVIASTSALTFMIAGTFKELVTVLAAVLFLGEHLTYVNCIGLVVLVLGVALFNYTKYRKVIMGQVVSARAPTDHEKGGARAERHEAHDGERAFLVGGRRMNLGSPRASPRAGKPPSLSADLELITQRPSAQHNGLTSGPGSTLALGKSQSSS</sequence>
<evidence type="ECO:0000313" key="9">
    <source>
        <dbReference type="Proteomes" id="UP001314263"/>
    </source>
</evidence>
<dbReference type="Pfam" id="PF03151">
    <property type="entry name" value="TPT"/>
    <property type="match status" value="1"/>
</dbReference>
<evidence type="ECO:0000256" key="5">
    <source>
        <dbReference type="SAM" id="MobiDB-lite"/>
    </source>
</evidence>
<protein>
    <recommendedName>
        <fullName evidence="7">Sugar phosphate transporter domain-containing protein</fullName>
    </recommendedName>
</protein>
<dbReference type="Proteomes" id="UP001314263">
    <property type="component" value="Unassembled WGS sequence"/>
</dbReference>
<gene>
    <name evidence="8" type="ORF">CVIRNUC_005201</name>
</gene>
<proteinExistence type="predicted"/>
<evidence type="ECO:0000259" key="7">
    <source>
        <dbReference type="Pfam" id="PF03151"/>
    </source>
</evidence>
<dbReference type="AlphaFoldDB" id="A0AAV1I862"/>
<evidence type="ECO:0000313" key="8">
    <source>
        <dbReference type="EMBL" id="CAK0780864.1"/>
    </source>
</evidence>
<feature type="transmembrane region" description="Helical" evidence="6">
    <location>
        <begin position="153"/>
        <end position="174"/>
    </location>
</feature>
<feature type="transmembrane region" description="Helical" evidence="6">
    <location>
        <begin position="285"/>
        <end position="304"/>
    </location>
</feature>
<feature type="transmembrane region" description="Helical" evidence="6">
    <location>
        <begin position="206"/>
        <end position="225"/>
    </location>
</feature>
<feature type="compositionally biased region" description="Polar residues" evidence="5">
    <location>
        <begin position="433"/>
        <end position="447"/>
    </location>
</feature>
<accession>A0AAV1I862</accession>
<dbReference type="SUPFAM" id="SSF103481">
    <property type="entry name" value="Multidrug resistance efflux transporter EmrE"/>
    <property type="match status" value="1"/>
</dbReference>
<keyword evidence="3 6" id="KW-1133">Transmembrane helix</keyword>
<dbReference type="PANTHER" id="PTHR11132">
    <property type="entry name" value="SOLUTE CARRIER FAMILY 35"/>
    <property type="match status" value="1"/>
</dbReference>
<feature type="transmembrane region" description="Helical" evidence="6">
    <location>
        <begin position="49"/>
        <end position="69"/>
    </location>
</feature>
<comment type="caution">
    <text evidence="8">The sequence shown here is derived from an EMBL/GenBank/DDBJ whole genome shotgun (WGS) entry which is preliminary data.</text>
</comment>
<feature type="domain" description="Sugar phosphate transporter" evidence="7">
    <location>
        <begin position="53"/>
        <end position="360"/>
    </location>
</feature>
<organism evidence="8 9">
    <name type="scientific">Coccomyxa viridis</name>
    <dbReference type="NCBI Taxonomy" id="1274662"/>
    <lineage>
        <taxon>Eukaryota</taxon>
        <taxon>Viridiplantae</taxon>
        <taxon>Chlorophyta</taxon>
        <taxon>core chlorophytes</taxon>
        <taxon>Trebouxiophyceae</taxon>
        <taxon>Trebouxiophyceae incertae sedis</taxon>
        <taxon>Coccomyxaceae</taxon>
        <taxon>Coccomyxa</taxon>
    </lineage>
</organism>
<evidence type="ECO:0000256" key="4">
    <source>
        <dbReference type="ARBA" id="ARBA00023136"/>
    </source>
</evidence>
<reference evidence="8 9" key="1">
    <citation type="submission" date="2023-10" db="EMBL/GenBank/DDBJ databases">
        <authorList>
            <person name="Maclean D."/>
            <person name="Macfadyen A."/>
        </authorList>
    </citation>
    <scope>NUCLEOTIDE SEQUENCE [LARGE SCALE GENOMIC DNA]</scope>
</reference>
<keyword evidence="9" id="KW-1185">Reference proteome</keyword>
<evidence type="ECO:0000256" key="1">
    <source>
        <dbReference type="ARBA" id="ARBA00004141"/>
    </source>
</evidence>
<keyword evidence="2 6" id="KW-0812">Transmembrane</keyword>
<evidence type="ECO:0000256" key="6">
    <source>
        <dbReference type="SAM" id="Phobius"/>
    </source>
</evidence>
<dbReference type="InterPro" id="IPR050186">
    <property type="entry name" value="TPT_transporter"/>
</dbReference>
<feature type="transmembrane region" description="Helical" evidence="6">
    <location>
        <begin position="90"/>
        <end position="112"/>
    </location>
</feature>
<evidence type="ECO:0000256" key="3">
    <source>
        <dbReference type="ARBA" id="ARBA00022989"/>
    </source>
</evidence>
<feature type="region of interest" description="Disordered" evidence="5">
    <location>
        <begin position="406"/>
        <end position="459"/>
    </location>
</feature>
<dbReference type="InterPro" id="IPR004853">
    <property type="entry name" value="Sugar_P_trans_dom"/>
</dbReference>
<feature type="transmembrane region" description="Helical" evidence="6">
    <location>
        <begin position="181"/>
        <end position="200"/>
    </location>
</feature>
<dbReference type="GO" id="GO:0016020">
    <property type="term" value="C:membrane"/>
    <property type="evidence" value="ECO:0007669"/>
    <property type="project" value="UniProtKB-SubCell"/>
</dbReference>
<evidence type="ECO:0000256" key="2">
    <source>
        <dbReference type="ARBA" id="ARBA00022692"/>
    </source>
</evidence>
<feature type="transmembrane region" description="Helical" evidence="6">
    <location>
        <begin position="316"/>
        <end position="336"/>
    </location>
</feature>
<name>A0AAV1I862_9CHLO</name>
<keyword evidence="4 6" id="KW-0472">Membrane</keyword>
<dbReference type="InterPro" id="IPR037185">
    <property type="entry name" value="EmrE-like"/>
</dbReference>